<dbReference type="EMBL" id="NMUH01004024">
    <property type="protein sequence ID" value="MQM08074.1"/>
    <property type="molecule type" value="Genomic_DNA"/>
</dbReference>
<reference evidence="1" key="1">
    <citation type="submission" date="2017-07" db="EMBL/GenBank/DDBJ databases">
        <title>Taro Niue Genome Assembly and Annotation.</title>
        <authorList>
            <person name="Atibalentja N."/>
            <person name="Keating K."/>
            <person name="Fields C.J."/>
        </authorList>
    </citation>
    <scope>NUCLEOTIDE SEQUENCE</scope>
    <source>
        <strain evidence="1">Niue_2</strain>
        <tissue evidence="1">Leaf</tissue>
    </source>
</reference>
<comment type="caution">
    <text evidence="1">The sequence shown here is derived from an EMBL/GenBank/DDBJ whole genome shotgun (WGS) entry which is preliminary data.</text>
</comment>
<protein>
    <submittedName>
        <fullName evidence="1">Uncharacterized protein</fullName>
    </submittedName>
</protein>
<dbReference type="AlphaFoldDB" id="A0A843WVX2"/>
<organism evidence="1 2">
    <name type="scientific">Colocasia esculenta</name>
    <name type="common">Wild taro</name>
    <name type="synonym">Arum esculentum</name>
    <dbReference type="NCBI Taxonomy" id="4460"/>
    <lineage>
        <taxon>Eukaryota</taxon>
        <taxon>Viridiplantae</taxon>
        <taxon>Streptophyta</taxon>
        <taxon>Embryophyta</taxon>
        <taxon>Tracheophyta</taxon>
        <taxon>Spermatophyta</taxon>
        <taxon>Magnoliopsida</taxon>
        <taxon>Liliopsida</taxon>
        <taxon>Araceae</taxon>
        <taxon>Aroideae</taxon>
        <taxon>Colocasieae</taxon>
        <taxon>Colocasia</taxon>
    </lineage>
</organism>
<accession>A0A843WVX2</accession>
<keyword evidence="2" id="KW-1185">Reference proteome</keyword>
<dbReference type="Proteomes" id="UP000652761">
    <property type="component" value="Unassembled WGS sequence"/>
</dbReference>
<gene>
    <name evidence="1" type="ORF">Taro_040927</name>
</gene>
<sequence>MRRGSSCWMTGHILLRASDRCSIEQLTTPLPPYSTQCFIPTLIDLSHFGALSTSGMSGVVYMWVLRLESMLDRGGYRQEWDLLEGAGD</sequence>
<evidence type="ECO:0000313" key="1">
    <source>
        <dbReference type="EMBL" id="MQM08074.1"/>
    </source>
</evidence>
<name>A0A843WVX2_COLES</name>
<evidence type="ECO:0000313" key="2">
    <source>
        <dbReference type="Proteomes" id="UP000652761"/>
    </source>
</evidence>
<proteinExistence type="predicted"/>